<feature type="compositionally biased region" description="Low complexity" evidence="1">
    <location>
        <begin position="32"/>
        <end position="41"/>
    </location>
</feature>
<reference evidence="2 3" key="1">
    <citation type="journal article" date="2016" name="Nat. Commun.">
        <title>Thousands of microbial genomes shed light on interconnected biogeochemical processes in an aquifer system.</title>
        <authorList>
            <person name="Anantharaman K."/>
            <person name="Brown C.T."/>
            <person name="Hug L.A."/>
            <person name="Sharon I."/>
            <person name="Castelle C.J."/>
            <person name="Probst A.J."/>
            <person name="Thomas B.C."/>
            <person name="Singh A."/>
            <person name="Wilkins M.J."/>
            <person name="Karaoz U."/>
            <person name="Brodie E.L."/>
            <person name="Williams K.H."/>
            <person name="Hubbard S.S."/>
            <person name="Banfield J.F."/>
        </authorList>
    </citation>
    <scope>NUCLEOTIDE SEQUENCE [LARGE SCALE GENOMIC DNA]</scope>
</reference>
<dbReference type="STRING" id="1797247.A2419_00735"/>
<dbReference type="AlphaFoldDB" id="A0A1F4Y315"/>
<comment type="caution">
    <text evidence="2">The sequence shown here is derived from an EMBL/GenBank/DDBJ whole genome shotgun (WGS) entry which is preliminary data.</text>
</comment>
<sequence>MNMQSALTARLGEGATVMTTAEVQAHLGGTGAHSASSSGGAQERGTDPSNELSFHPTLG</sequence>
<evidence type="ECO:0000256" key="1">
    <source>
        <dbReference type="SAM" id="MobiDB-lite"/>
    </source>
</evidence>
<gene>
    <name evidence="2" type="ORF">A2419_00735</name>
</gene>
<name>A0A1F4Y315_9BACT</name>
<evidence type="ECO:0000313" key="3">
    <source>
        <dbReference type="Proteomes" id="UP000176568"/>
    </source>
</evidence>
<proteinExistence type="predicted"/>
<accession>A0A1F4Y315</accession>
<evidence type="ECO:0000313" key="2">
    <source>
        <dbReference type="EMBL" id="OGC88365.1"/>
    </source>
</evidence>
<dbReference type="Proteomes" id="UP000176568">
    <property type="component" value="Unassembled WGS sequence"/>
</dbReference>
<protein>
    <submittedName>
        <fullName evidence="2">Uncharacterized protein</fullName>
    </submittedName>
</protein>
<organism evidence="2 3">
    <name type="scientific">Candidatus Adlerbacteria bacterium RIFOXYC1_FULL_48_26</name>
    <dbReference type="NCBI Taxonomy" id="1797247"/>
    <lineage>
        <taxon>Bacteria</taxon>
        <taxon>Candidatus Adleribacteriota</taxon>
    </lineage>
</organism>
<dbReference type="EMBL" id="MEXB01000009">
    <property type="protein sequence ID" value="OGC88365.1"/>
    <property type="molecule type" value="Genomic_DNA"/>
</dbReference>
<feature type="region of interest" description="Disordered" evidence="1">
    <location>
        <begin position="20"/>
        <end position="59"/>
    </location>
</feature>